<dbReference type="Proteomes" id="UP000299102">
    <property type="component" value="Unassembled WGS sequence"/>
</dbReference>
<dbReference type="EMBL" id="BGZK01000712">
    <property type="protein sequence ID" value="GBP57267.1"/>
    <property type="molecule type" value="Genomic_DNA"/>
</dbReference>
<organism evidence="1 2">
    <name type="scientific">Eumeta variegata</name>
    <name type="common">Bagworm moth</name>
    <name type="synonym">Eumeta japonica</name>
    <dbReference type="NCBI Taxonomy" id="151549"/>
    <lineage>
        <taxon>Eukaryota</taxon>
        <taxon>Metazoa</taxon>
        <taxon>Ecdysozoa</taxon>
        <taxon>Arthropoda</taxon>
        <taxon>Hexapoda</taxon>
        <taxon>Insecta</taxon>
        <taxon>Pterygota</taxon>
        <taxon>Neoptera</taxon>
        <taxon>Endopterygota</taxon>
        <taxon>Lepidoptera</taxon>
        <taxon>Glossata</taxon>
        <taxon>Ditrysia</taxon>
        <taxon>Tineoidea</taxon>
        <taxon>Psychidae</taxon>
        <taxon>Oiketicinae</taxon>
        <taxon>Eumeta</taxon>
    </lineage>
</organism>
<sequence length="102" mass="11795">MKCFIHPLNEKITERVADRIARTRGPLSCESNVPTYQLDTAPRPAPRPGTEKKPYLRWWLIAQTFPVARTNFEWSVRSANLHREDIFRQQLGRGPFVCGGPF</sequence>
<comment type="caution">
    <text evidence="1">The sequence shown here is derived from an EMBL/GenBank/DDBJ whole genome shotgun (WGS) entry which is preliminary data.</text>
</comment>
<evidence type="ECO:0000313" key="1">
    <source>
        <dbReference type="EMBL" id="GBP57267.1"/>
    </source>
</evidence>
<name>A0A4C1X4P4_EUMVA</name>
<gene>
    <name evidence="1" type="ORF">EVAR_44084_1</name>
</gene>
<protein>
    <submittedName>
        <fullName evidence="1">Uncharacterized protein</fullName>
    </submittedName>
</protein>
<dbReference type="AlphaFoldDB" id="A0A4C1X4P4"/>
<reference evidence="1 2" key="1">
    <citation type="journal article" date="2019" name="Commun. Biol.">
        <title>The bagworm genome reveals a unique fibroin gene that provides high tensile strength.</title>
        <authorList>
            <person name="Kono N."/>
            <person name="Nakamura H."/>
            <person name="Ohtoshi R."/>
            <person name="Tomita M."/>
            <person name="Numata K."/>
            <person name="Arakawa K."/>
        </authorList>
    </citation>
    <scope>NUCLEOTIDE SEQUENCE [LARGE SCALE GENOMIC DNA]</scope>
</reference>
<accession>A0A4C1X4P4</accession>
<proteinExistence type="predicted"/>
<evidence type="ECO:0000313" key="2">
    <source>
        <dbReference type="Proteomes" id="UP000299102"/>
    </source>
</evidence>
<keyword evidence="2" id="KW-1185">Reference proteome</keyword>